<name>A0A6L6YFV6_9BURK</name>
<proteinExistence type="predicted"/>
<sequence length="173" mass="19139">MKKTLLSLCASSVLLTGCTVHTDHLYVLNENYLQERQQQTRRFETKDEELILSSSAQVLQDLGFTLTESETKMGLLTASKERDAKNGGQIAGAILLAALTGARMPMDTVQTIHATVVSSKSKTEDGYLVRAKFARVIFNDMGGAKIEVIQEPEIYQEFFNKLSESAFLTANDI</sequence>
<protein>
    <submittedName>
        <fullName evidence="1">Uncharacterized protein</fullName>
    </submittedName>
</protein>
<dbReference type="OrthoDB" id="9789433at2"/>
<keyword evidence="2" id="KW-1185">Reference proteome</keyword>
<comment type="caution">
    <text evidence="1">The sequence shown here is derived from an EMBL/GenBank/DDBJ whole genome shotgun (WGS) entry which is preliminary data.</text>
</comment>
<organism evidence="1 2">
    <name type="scientific">Parasutterella muris</name>
    <dbReference type="NCBI Taxonomy" id="2565572"/>
    <lineage>
        <taxon>Bacteria</taxon>
        <taxon>Pseudomonadati</taxon>
        <taxon>Pseudomonadota</taxon>
        <taxon>Betaproteobacteria</taxon>
        <taxon>Burkholderiales</taxon>
        <taxon>Sutterellaceae</taxon>
        <taxon>Parasutterella</taxon>
    </lineage>
</organism>
<dbReference type="RefSeq" id="WP_160335039.1">
    <property type="nucleotide sequence ID" value="NZ_CALPCV010000063.1"/>
</dbReference>
<gene>
    <name evidence="1" type="ORF">E5987_05190</name>
</gene>
<dbReference type="EMBL" id="WSRP01000013">
    <property type="protein sequence ID" value="MVX56605.1"/>
    <property type="molecule type" value="Genomic_DNA"/>
</dbReference>
<evidence type="ECO:0000313" key="2">
    <source>
        <dbReference type="Proteomes" id="UP000472580"/>
    </source>
</evidence>
<accession>A0A6L6YFV6</accession>
<dbReference type="AlphaFoldDB" id="A0A6L6YFV6"/>
<evidence type="ECO:0000313" key="1">
    <source>
        <dbReference type="EMBL" id="MVX56605.1"/>
    </source>
</evidence>
<dbReference type="PROSITE" id="PS51257">
    <property type="entry name" value="PROKAR_LIPOPROTEIN"/>
    <property type="match status" value="1"/>
</dbReference>
<reference evidence="1 2" key="1">
    <citation type="submission" date="2019-12" db="EMBL/GenBank/DDBJ databases">
        <title>Microbes associate with the intestines of laboratory mice.</title>
        <authorList>
            <person name="Navarre W."/>
            <person name="Wong E."/>
        </authorList>
    </citation>
    <scope>NUCLEOTIDE SEQUENCE [LARGE SCALE GENOMIC DNA]</scope>
    <source>
        <strain evidence="1 2">NM82_D38</strain>
    </source>
</reference>
<dbReference type="Proteomes" id="UP000472580">
    <property type="component" value="Unassembled WGS sequence"/>
</dbReference>